<keyword evidence="10" id="KW-1185">Reference proteome</keyword>
<sequence>MSLVDLGKRLLEAARKGLDDEVRTLMANGAPFTTDWLGTSPLHLAAQQGHYSTAEVLLRAGVSRDARTKVDRTPLHMAAAEGHDIIVELLVRSGADINAKDMLKMTALHWAAQHGHHKVAEMLVKHGADVHALSKFDKTPFDIAVDIQHSDLMLLLQEGMQVNVNTDATVTSGTPQFIIQGIPGLQGGVVNLTELIKSGSVDSEEAIAASALDPSIQQVVNESGQRVITIVTDQHGNLQTGGLGQQIFVTMQHGQQMLAVPSNHVTEEVVEEESQPPPARKRKIEVISNHMEAEDTELLQKQLQEANRKAQEYRQQLLRKEQEAEQYRIQLEAMSQVQTNGSADVEEEETVAPVGSDEEVVVLSDGAIIIKNEELDTAEQQVMLVETTAGHTEVIS</sequence>
<dbReference type="FunFam" id="1.25.40.20:FF:000025">
    <property type="entry name" value="GA-binding protein subunit beta-1 isoform X1"/>
    <property type="match status" value="1"/>
</dbReference>
<dbReference type="GO" id="GO:0005634">
    <property type="term" value="C:nucleus"/>
    <property type="evidence" value="ECO:0007669"/>
    <property type="project" value="UniProtKB-SubCell"/>
</dbReference>
<name>A0AAY4BW76_9TELE</name>
<dbReference type="PANTHER" id="PTHR24193:SF86">
    <property type="entry name" value="GA-BINDING PROTEIN SUBUNIT BETA-2"/>
    <property type="match status" value="1"/>
</dbReference>
<reference evidence="9" key="2">
    <citation type="submission" date="2025-09" db="UniProtKB">
        <authorList>
            <consortium name="Ensembl"/>
        </authorList>
    </citation>
    <scope>IDENTIFICATION</scope>
</reference>
<dbReference type="Ensembl" id="ENSDCDT00010031130.1">
    <property type="protein sequence ID" value="ENSDCDP00010025123.1"/>
    <property type="gene ID" value="ENSDCDG00010015979.1"/>
</dbReference>
<evidence type="ECO:0000256" key="3">
    <source>
        <dbReference type="ARBA" id="ARBA00023015"/>
    </source>
</evidence>
<evidence type="ECO:0000256" key="5">
    <source>
        <dbReference type="ARBA" id="ARBA00023163"/>
    </source>
</evidence>
<evidence type="ECO:0000256" key="7">
    <source>
        <dbReference type="PROSITE-ProRule" id="PRU00023"/>
    </source>
</evidence>
<dbReference type="GO" id="GO:0045944">
    <property type="term" value="P:positive regulation of transcription by RNA polymerase II"/>
    <property type="evidence" value="ECO:0007669"/>
    <property type="project" value="TreeGrafter"/>
</dbReference>
<dbReference type="PROSITE" id="PS50297">
    <property type="entry name" value="ANK_REP_REGION"/>
    <property type="match status" value="3"/>
</dbReference>
<gene>
    <name evidence="9" type="primary">gabpb2a</name>
</gene>
<evidence type="ECO:0000256" key="8">
    <source>
        <dbReference type="SAM" id="Coils"/>
    </source>
</evidence>
<dbReference type="GeneID" id="114782074"/>
<dbReference type="AlphaFoldDB" id="A0AAY4BW76"/>
<dbReference type="SUPFAM" id="SSF48403">
    <property type="entry name" value="Ankyrin repeat"/>
    <property type="match status" value="1"/>
</dbReference>
<evidence type="ECO:0000256" key="2">
    <source>
        <dbReference type="ARBA" id="ARBA00022737"/>
    </source>
</evidence>
<accession>A0AAY4BW76</accession>
<dbReference type="Pfam" id="PF00023">
    <property type="entry name" value="Ank"/>
    <property type="match status" value="1"/>
</dbReference>
<dbReference type="GO" id="GO:0000976">
    <property type="term" value="F:transcription cis-regulatory region binding"/>
    <property type="evidence" value="ECO:0007669"/>
    <property type="project" value="TreeGrafter"/>
</dbReference>
<keyword evidence="6" id="KW-0539">Nucleus</keyword>
<keyword evidence="3" id="KW-0805">Transcription regulation</keyword>
<evidence type="ECO:0000256" key="4">
    <source>
        <dbReference type="ARBA" id="ARBA00023043"/>
    </source>
</evidence>
<evidence type="ECO:0000256" key="6">
    <source>
        <dbReference type="ARBA" id="ARBA00023242"/>
    </source>
</evidence>
<feature type="coiled-coil region" evidence="8">
    <location>
        <begin position="296"/>
        <end position="337"/>
    </location>
</feature>
<dbReference type="Proteomes" id="UP000694580">
    <property type="component" value="Unplaced"/>
</dbReference>
<evidence type="ECO:0000256" key="1">
    <source>
        <dbReference type="ARBA" id="ARBA00004123"/>
    </source>
</evidence>
<keyword evidence="4 7" id="KW-0040">ANK repeat</keyword>
<evidence type="ECO:0000313" key="9">
    <source>
        <dbReference type="Ensembl" id="ENSDCDP00010025123.1"/>
    </source>
</evidence>
<dbReference type="Pfam" id="PF12796">
    <property type="entry name" value="Ank_2"/>
    <property type="match status" value="1"/>
</dbReference>
<dbReference type="InterPro" id="IPR002110">
    <property type="entry name" value="Ankyrin_rpt"/>
</dbReference>
<feature type="repeat" description="ANK" evidence="7">
    <location>
        <begin position="37"/>
        <end position="69"/>
    </location>
</feature>
<dbReference type="RefSeq" id="XP_028823992.1">
    <property type="nucleotide sequence ID" value="XM_028968159.1"/>
</dbReference>
<comment type="subcellular location">
    <subcellularLocation>
        <location evidence="1">Nucleus</location>
    </subcellularLocation>
</comment>
<keyword evidence="5" id="KW-0804">Transcription</keyword>
<keyword evidence="2" id="KW-0677">Repeat</keyword>
<evidence type="ECO:0000313" key="10">
    <source>
        <dbReference type="Proteomes" id="UP000694580"/>
    </source>
</evidence>
<dbReference type="GeneTree" id="ENSGT00940000167560"/>
<reference evidence="9" key="1">
    <citation type="submission" date="2025-08" db="UniProtKB">
        <authorList>
            <consortium name="Ensembl"/>
        </authorList>
    </citation>
    <scope>IDENTIFICATION</scope>
</reference>
<dbReference type="SMART" id="SM00248">
    <property type="entry name" value="ANK"/>
    <property type="match status" value="4"/>
</dbReference>
<feature type="repeat" description="ANK" evidence="7">
    <location>
        <begin position="103"/>
        <end position="135"/>
    </location>
</feature>
<dbReference type="Gene3D" id="1.25.40.20">
    <property type="entry name" value="Ankyrin repeat-containing domain"/>
    <property type="match status" value="1"/>
</dbReference>
<evidence type="ECO:0008006" key="11">
    <source>
        <dbReference type="Google" id="ProtNLM"/>
    </source>
</evidence>
<dbReference type="PRINTS" id="PR01415">
    <property type="entry name" value="ANKYRIN"/>
</dbReference>
<dbReference type="InterPro" id="IPR036770">
    <property type="entry name" value="Ankyrin_rpt-contain_sf"/>
</dbReference>
<feature type="repeat" description="ANK" evidence="7">
    <location>
        <begin position="70"/>
        <end position="102"/>
    </location>
</feature>
<proteinExistence type="predicted"/>
<dbReference type="InterPro" id="IPR050663">
    <property type="entry name" value="Ankyrin-SOCS_Box"/>
</dbReference>
<dbReference type="PANTHER" id="PTHR24193">
    <property type="entry name" value="ANKYRIN REPEAT PROTEIN"/>
    <property type="match status" value="1"/>
</dbReference>
<protein>
    <recommendedName>
        <fullName evidence="11">GA-binding protein subunit beta-2</fullName>
    </recommendedName>
</protein>
<keyword evidence="8" id="KW-0175">Coiled coil</keyword>
<organism evidence="9 10">
    <name type="scientific">Denticeps clupeoides</name>
    <name type="common">denticle herring</name>
    <dbReference type="NCBI Taxonomy" id="299321"/>
    <lineage>
        <taxon>Eukaryota</taxon>
        <taxon>Metazoa</taxon>
        <taxon>Chordata</taxon>
        <taxon>Craniata</taxon>
        <taxon>Vertebrata</taxon>
        <taxon>Euteleostomi</taxon>
        <taxon>Actinopterygii</taxon>
        <taxon>Neopterygii</taxon>
        <taxon>Teleostei</taxon>
        <taxon>Clupei</taxon>
        <taxon>Clupeiformes</taxon>
        <taxon>Denticipitoidei</taxon>
        <taxon>Denticipitidae</taxon>
        <taxon>Denticeps</taxon>
    </lineage>
</organism>
<dbReference type="PROSITE" id="PS50088">
    <property type="entry name" value="ANK_REPEAT"/>
    <property type="match status" value="3"/>
</dbReference>